<dbReference type="PANTHER" id="PTHR11552:SF208">
    <property type="entry name" value="RE36204P-RELATED"/>
    <property type="match status" value="1"/>
</dbReference>
<dbReference type="VEuPathDB" id="VectorBase:AEPI002802"/>
<proteinExistence type="inferred from homology"/>
<dbReference type="Pfam" id="PF05834">
    <property type="entry name" value="Lycopene_cycl"/>
    <property type="match status" value="1"/>
</dbReference>
<comment type="similarity">
    <text evidence="1">Belongs to the GMC oxidoreductase family.</text>
</comment>
<dbReference type="STRING" id="199890.A0A182P7A0"/>
<dbReference type="InterPro" id="IPR012132">
    <property type="entry name" value="GMC_OxRdtase"/>
</dbReference>
<dbReference type="Gene3D" id="3.50.50.60">
    <property type="entry name" value="FAD/NAD(P)-binding domain"/>
    <property type="match status" value="1"/>
</dbReference>
<dbReference type="GO" id="GO:0016491">
    <property type="term" value="F:oxidoreductase activity"/>
    <property type="evidence" value="ECO:0007669"/>
    <property type="project" value="TreeGrafter"/>
</dbReference>
<dbReference type="SUPFAM" id="SSF51905">
    <property type="entry name" value="FAD/NAD(P)-binding domain"/>
    <property type="match status" value="1"/>
</dbReference>
<reference evidence="3" key="1">
    <citation type="submission" date="2013-03" db="EMBL/GenBank/DDBJ databases">
        <title>The Genome Sequence of Anopheles epiroticus epiroticus2.</title>
        <authorList>
            <consortium name="The Broad Institute Genomics Platform"/>
            <person name="Neafsey D.E."/>
            <person name="Howell P."/>
            <person name="Walker B."/>
            <person name="Young S.K."/>
            <person name="Zeng Q."/>
            <person name="Gargeya S."/>
            <person name="Fitzgerald M."/>
            <person name="Haas B."/>
            <person name="Abouelleil A."/>
            <person name="Allen A.W."/>
            <person name="Alvarado L."/>
            <person name="Arachchi H.M."/>
            <person name="Berlin A.M."/>
            <person name="Chapman S.B."/>
            <person name="Gainer-Dewar J."/>
            <person name="Goldberg J."/>
            <person name="Griggs A."/>
            <person name="Gujja S."/>
            <person name="Hansen M."/>
            <person name="Howarth C."/>
            <person name="Imamovic A."/>
            <person name="Ireland A."/>
            <person name="Larimer J."/>
            <person name="McCowan C."/>
            <person name="Murphy C."/>
            <person name="Pearson M."/>
            <person name="Poon T.W."/>
            <person name="Priest M."/>
            <person name="Roberts A."/>
            <person name="Saif S."/>
            <person name="Shea T."/>
            <person name="Sisk P."/>
            <person name="Sykes S."/>
            <person name="Wortman J."/>
            <person name="Nusbaum C."/>
            <person name="Birren B."/>
        </authorList>
    </citation>
    <scope>NUCLEOTIDE SEQUENCE [LARGE SCALE GENOMIC DNA]</scope>
    <source>
        <strain evidence="3">Epiroticus2</strain>
    </source>
</reference>
<dbReference type="GO" id="GO:0050660">
    <property type="term" value="F:flavin adenine dinucleotide binding"/>
    <property type="evidence" value="ECO:0007669"/>
    <property type="project" value="InterPro"/>
</dbReference>
<accession>A0A182P7A0</accession>
<dbReference type="PANTHER" id="PTHR11552">
    <property type="entry name" value="GLUCOSE-METHANOL-CHOLINE GMC OXIDOREDUCTASE"/>
    <property type="match status" value="1"/>
</dbReference>
<dbReference type="AlphaFoldDB" id="A0A182P7A0"/>
<dbReference type="InterPro" id="IPR036188">
    <property type="entry name" value="FAD/NAD-bd_sf"/>
</dbReference>
<dbReference type="EnsemblMetazoa" id="AEPI002802-RA">
    <property type="protein sequence ID" value="AEPI002802-PA"/>
    <property type="gene ID" value="AEPI002802"/>
</dbReference>
<evidence type="ECO:0000313" key="2">
    <source>
        <dbReference type="EnsemblMetazoa" id="AEPI002802-PA"/>
    </source>
</evidence>
<sequence>MRHLWIAVILTASFGALTANGFFLLLKTLAHAGRYLNEHYPDEGINYRHSVPEYDFIIVGAGAAGCVLANRLSENAQWKILLLEAGPGENDLQNIPLLTTFLQNSQYNWADIAEAQNNSCYG</sequence>
<evidence type="ECO:0000256" key="1">
    <source>
        <dbReference type="ARBA" id="ARBA00010790"/>
    </source>
</evidence>
<organism evidence="2 3">
    <name type="scientific">Anopheles epiroticus</name>
    <dbReference type="NCBI Taxonomy" id="199890"/>
    <lineage>
        <taxon>Eukaryota</taxon>
        <taxon>Metazoa</taxon>
        <taxon>Ecdysozoa</taxon>
        <taxon>Arthropoda</taxon>
        <taxon>Hexapoda</taxon>
        <taxon>Insecta</taxon>
        <taxon>Pterygota</taxon>
        <taxon>Neoptera</taxon>
        <taxon>Endopterygota</taxon>
        <taxon>Diptera</taxon>
        <taxon>Nematocera</taxon>
        <taxon>Culicoidea</taxon>
        <taxon>Culicidae</taxon>
        <taxon>Anophelinae</taxon>
        <taxon>Anopheles</taxon>
    </lineage>
</organism>
<name>A0A182P7A0_9DIPT</name>
<keyword evidence="3" id="KW-1185">Reference proteome</keyword>
<reference evidence="2" key="2">
    <citation type="submission" date="2020-05" db="UniProtKB">
        <authorList>
            <consortium name="EnsemblMetazoa"/>
        </authorList>
    </citation>
    <scope>IDENTIFICATION</scope>
    <source>
        <strain evidence="2">Epiroticus2</strain>
    </source>
</reference>
<dbReference type="Proteomes" id="UP000075885">
    <property type="component" value="Unassembled WGS sequence"/>
</dbReference>
<protein>
    <submittedName>
        <fullName evidence="2">Uncharacterized protein</fullName>
    </submittedName>
</protein>
<evidence type="ECO:0000313" key="3">
    <source>
        <dbReference type="Proteomes" id="UP000075885"/>
    </source>
</evidence>